<keyword evidence="3" id="KW-0520">NAD</keyword>
<dbReference type="InterPro" id="IPR006140">
    <property type="entry name" value="D-isomer_DH_NAD-bd"/>
</dbReference>
<dbReference type="InterPro" id="IPR050857">
    <property type="entry name" value="D-2-hydroxyacid_DH"/>
</dbReference>
<reference evidence="7 9" key="1">
    <citation type="submission" date="2016-06" db="EMBL/GenBank/DDBJ databases">
        <authorList>
            <person name="Kjaerup R.B."/>
            <person name="Dalgaard T.S."/>
            <person name="Juul-Madsen H.R."/>
        </authorList>
    </citation>
    <scope>NUCLEOTIDE SEQUENCE [LARGE SCALE GENOMIC DNA]</scope>
    <source>
        <strain evidence="7">Orrdi1</strain>
    </source>
</reference>
<evidence type="ECO:0000259" key="5">
    <source>
        <dbReference type="Pfam" id="PF00389"/>
    </source>
</evidence>
<evidence type="ECO:0000313" key="9">
    <source>
        <dbReference type="Proteomes" id="UP000078558"/>
    </source>
</evidence>
<reference evidence="8 9" key="2">
    <citation type="submission" date="2017-08" db="EMBL/GenBank/DDBJ databases">
        <authorList>
            <person name="de Groot N.N."/>
        </authorList>
    </citation>
    <scope>NUCLEOTIDE SEQUENCE [LARGE SCALE GENOMIC DNA]</scope>
    <source>
        <strain evidence="8">Orrdi1</strain>
    </source>
</reference>
<comment type="similarity">
    <text evidence="1 4">Belongs to the D-isomer specific 2-hydroxyacid dehydrogenase family.</text>
</comment>
<dbReference type="Pfam" id="PF02826">
    <property type="entry name" value="2-Hacid_dh_C"/>
    <property type="match status" value="1"/>
</dbReference>
<evidence type="ECO:0000313" key="7">
    <source>
        <dbReference type="EMBL" id="SBT25532.1"/>
    </source>
</evidence>
<dbReference type="STRING" id="1851544.ODI_00198"/>
<feature type="domain" description="D-isomer specific 2-hydroxyacid dehydrogenase NAD-binding" evidence="6">
    <location>
        <begin position="104"/>
        <end position="282"/>
    </location>
</feature>
<dbReference type="Pfam" id="PF00389">
    <property type="entry name" value="2-Hacid_dh"/>
    <property type="match status" value="1"/>
</dbReference>
<keyword evidence="2 4" id="KW-0560">Oxidoreductase</keyword>
<dbReference type="AlphaFoldDB" id="A0A1C3K200"/>
<dbReference type="InterPro" id="IPR006139">
    <property type="entry name" value="D-isomer_2_OHA_DH_cat_dom"/>
</dbReference>
<dbReference type="GO" id="GO:0051287">
    <property type="term" value="F:NAD binding"/>
    <property type="evidence" value="ECO:0007669"/>
    <property type="project" value="InterPro"/>
</dbReference>
<dbReference type="InterPro" id="IPR036291">
    <property type="entry name" value="NAD(P)-bd_dom_sf"/>
</dbReference>
<dbReference type="PANTHER" id="PTHR42789:SF1">
    <property type="entry name" value="D-ISOMER SPECIFIC 2-HYDROXYACID DEHYDROGENASE FAMILY PROTEIN (AFU_ORTHOLOGUE AFUA_6G10090)"/>
    <property type="match status" value="1"/>
</dbReference>
<evidence type="ECO:0000256" key="2">
    <source>
        <dbReference type="ARBA" id="ARBA00023002"/>
    </source>
</evidence>
<dbReference type="OrthoDB" id="9805416at2"/>
<feature type="domain" description="D-isomer specific 2-hydroxyacid dehydrogenase catalytic" evidence="5">
    <location>
        <begin position="5"/>
        <end position="311"/>
    </location>
</feature>
<dbReference type="CDD" id="cd12173">
    <property type="entry name" value="PGDH_4"/>
    <property type="match status" value="1"/>
</dbReference>
<keyword evidence="9" id="KW-1185">Reference proteome</keyword>
<evidence type="ECO:0000256" key="4">
    <source>
        <dbReference type="RuleBase" id="RU003719"/>
    </source>
</evidence>
<proteinExistence type="inferred from homology"/>
<dbReference type="KEGG" id="odi:ODI_R3089"/>
<dbReference type="GO" id="GO:0004617">
    <property type="term" value="F:phosphoglycerate dehydrogenase activity"/>
    <property type="evidence" value="ECO:0007669"/>
    <property type="project" value="UniProtKB-EC"/>
</dbReference>
<protein>
    <submittedName>
        <fullName evidence="7">D-3-phosphoglycerate dehydrogenase</fullName>
        <ecNumber evidence="7">1.1.1.95</ecNumber>
    </submittedName>
</protein>
<gene>
    <name evidence="7" type="ORF">ODI_00198</name>
    <name evidence="8" type="ORF">ODI_R3089</name>
</gene>
<dbReference type="Proteomes" id="UP000078558">
    <property type="component" value="Chromosome I"/>
</dbReference>
<evidence type="ECO:0000259" key="6">
    <source>
        <dbReference type="Pfam" id="PF02826"/>
    </source>
</evidence>
<evidence type="ECO:0000256" key="3">
    <source>
        <dbReference type="ARBA" id="ARBA00023027"/>
    </source>
</evidence>
<dbReference type="Gene3D" id="3.40.50.720">
    <property type="entry name" value="NAD(P)-binding Rossmann-like Domain"/>
    <property type="match status" value="2"/>
</dbReference>
<evidence type="ECO:0000256" key="1">
    <source>
        <dbReference type="ARBA" id="ARBA00005854"/>
    </source>
</evidence>
<dbReference type="SUPFAM" id="SSF51735">
    <property type="entry name" value="NAD(P)-binding Rossmann-fold domains"/>
    <property type="match status" value="1"/>
</dbReference>
<dbReference type="EC" id="1.1.1.95" evidence="7"/>
<dbReference type="EMBL" id="FLRC01000020">
    <property type="protein sequence ID" value="SBT25532.1"/>
    <property type="molecule type" value="Genomic_DNA"/>
</dbReference>
<dbReference type="RefSeq" id="WP_067753676.1">
    <property type="nucleotide sequence ID" value="NZ_LT907988.1"/>
</dbReference>
<sequence length="324" mass="34087">MPLCLIAQPIHDAGVTALRDAGLTVKLASAPDLDTLAAEIPDADAVLIRDSLPDWVIDRAPRLKVIANHGTGTDAVAVDHATQRGIPVVYTPTANVQAVAEHALMLMMGVARQAQAADAAARKGEWGFKYTRPVYGLAGKRLAVLGFGHTGRWLARMAHGGFGMDVQVWSPSADPAEIVSAGASAAPSLEAALRGADFVSLHRPLRADTRHTLDARALAWLPAHAIVVNTSRGGLIDEDALVDALRGGRLAGAGLDVFAAEPLMQGHPLAQLDNVLLTPHMAGSTQEALEETARQCADGIVDVLAGRRPRYLKNTDVKSALFSS</sequence>
<dbReference type="EMBL" id="LT907988">
    <property type="protein sequence ID" value="SOE50953.1"/>
    <property type="molecule type" value="Genomic_DNA"/>
</dbReference>
<dbReference type="PANTHER" id="PTHR42789">
    <property type="entry name" value="D-ISOMER SPECIFIC 2-HYDROXYACID DEHYDROGENASE FAMILY PROTEIN (AFU_ORTHOLOGUE AFUA_6G10090)"/>
    <property type="match status" value="1"/>
</dbReference>
<accession>A0A1C3K200</accession>
<dbReference type="SUPFAM" id="SSF52283">
    <property type="entry name" value="Formate/glycerate dehydrogenase catalytic domain-like"/>
    <property type="match status" value="1"/>
</dbReference>
<organism evidence="7 9">
    <name type="scientific">Orrella dioscoreae</name>
    <dbReference type="NCBI Taxonomy" id="1851544"/>
    <lineage>
        <taxon>Bacteria</taxon>
        <taxon>Pseudomonadati</taxon>
        <taxon>Pseudomonadota</taxon>
        <taxon>Betaproteobacteria</taxon>
        <taxon>Burkholderiales</taxon>
        <taxon>Alcaligenaceae</taxon>
        <taxon>Orrella</taxon>
    </lineage>
</organism>
<name>A0A1C3K200_9BURK</name>
<evidence type="ECO:0000313" key="8">
    <source>
        <dbReference type="EMBL" id="SOE50953.1"/>
    </source>
</evidence>